<dbReference type="OrthoDB" id="2619338at2"/>
<keyword evidence="2" id="KW-1185">Reference proteome</keyword>
<proteinExistence type="predicted"/>
<organism evidence="1 2">
    <name type="scientific">Paenibacillus anaericanus</name>
    <dbReference type="NCBI Taxonomy" id="170367"/>
    <lineage>
        <taxon>Bacteria</taxon>
        <taxon>Bacillati</taxon>
        <taxon>Bacillota</taxon>
        <taxon>Bacilli</taxon>
        <taxon>Bacillales</taxon>
        <taxon>Paenibacillaceae</taxon>
        <taxon>Paenibacillus</taxon>
    </lineage>
</organism>
<dbReference type="Proteomes" id="UP000279446">
    <property type="component" value="Unassembled WGS sequence"/>
</dbReference>
<name>A0A3S1C0V0_9BACL</name>
<sequence length="123" mass="13455">MSNLLKFLFTLVAWILFMVAGIPYLTTELTELVKPPESISNEVIAAPYVGPADLTVQSGAQVIGLVPYALAGDFDLYIDEWPPINQETDISTFNLKGVTTLNYKVSIIRDPLLGTVKTIDASH</sequence>
<evidence type="ECO:0000313" key="2">
    <source>
        <dbReference type="Proteomes" id="UP000279446"/>
    </source>
</evidence>
<protein>
    <submittedName>
        <fullName evidence="1">Uncharacterized protein</fullName>
    </submittedName>
</protein>
<reference evidence="1 2" key="1">
    <citation type="submission" date="2018-12" db="EMBL/GenBank/DDBJ databases">
        <authorList>
            <person name="Sun L."/>
            <person name="Chen Z."/>
        </authorList>
    </citation>
    <scope>NUCLEOTIDE SEQUENCE [LARGE SCALE GENOMIC DNA]</scope>
    <source>
        <strain evidence="1 2">DSM 15890</strain>
    </source>
</reference>
<comment type="caution">
    <text evidence="1">The sequence shown here is derived from an EMBL/GenBank/DDBJ whole genome shotgun (WGS) entry which is preliminary data.</text>
</comment>
<dbReference type="RefSeq" id="WP_127194969.1">
    <property type="nucleotide sequence ID" value="NZ_RZNY01000043.1"/>
</dbReference>
<dbReference type="EMBL" id="RZNY01000043">
    <property type="protein sequence ID" value="RUT39528.1"/>
    <property type="molecule type" value="Genomic_DNA"/>
</dbReference>
<dbReference type="AlphaFoldDB" id="A0A3S1C0V0"/>
<gene>
    <name evidence="1" type="ORF">EJP82_25960</name>
</gene>
<evidence type="ECO:0000313" key="1">
    <source>
        <dbReference type="EMBL" id="RUT39528.1"/>
    </source>
</evidence>
<accession>A0A3S1C0V0</accession>